<dbReference type="EMBL" id="BQNB010008934">
    <property type="protein sequence ID" value="GJS56413.1"/>
    <property type="molecule type" value="Genomic_DNA"/>
</dbReference>
<protein>
    <submittedName>
        <fullName evidence="1">Uncharacterized protein</fullName>
    </submittedName>
</protein>
<reference evidence="1" key="2">
    <citation type="submission" date="2022-01" db="EMBL/GenBank/DDBJ databases">
        <authorList>
            <person name="Yamashiro T."/>
            <person name="Shiraishi A."/>
            <person name="Satake H."/>
            <person name="Nakayama K."/>
        </authorList>
    </citation>
    <scope>NUCLEOTIDE SEQUENCE</scope>
</reference>
<dbReference type="Proteomes" id="UP001151760">
    <property type="component" value="Unassembled WGS sequence"/>
</dbReference>
<keyword evidence="2" id="KW-1185">Reference proteome</keyword>
<evidence type="ECO:0000313" key="1">
    <source>
        <dbReference type="EMBL" id="GJS56413.1"/>
    </source>
</evidence>
<gene>
    <name evidence="1" type="ORF">Tco_0629775</name>
</gene>
<evidence type="ECO:0000313" key="2">
    <source>
        <dbReference type="Proteomes" id="UP001151760"/>
    </source>
</evidence>
<reference evidence="1" key="1">
    <citation type="journal article" date="2022" name="Int. J. Mol. Sci.">
        <title>Draft Genome of Tanacetum Coccineum: Genomic Comparison of Closely Related Tanacetum-Family Plants.</title>
        <authorList>
            <person name="Yamashiro T."/>
            <person name="Shiraishi A."/>
            <person name="Nakayama K."/>
            <person name="Satake H."/>
        </authorList>
    </citation>
    <scope>NUCLEOTIDE SEQUENCE</scope>
</reference>
<name>A0ABQ4WU73_9ASTR</name>
<accession>A0ABQ4WU73</accession>
<comment type="caution">
    <text evidence="1">The sequence shown here is derived from an EMBL/GenBank/DDBJ whole genome shotgun (WGS) entry which is preliminary data.</text>
</comment>
<proteinExistence type="predicted"/>
<organism evidence="1 2">
    <name type="scientific">Tanacetum coccineum</name>
    <dbReference type="NCBI Taxonomy" id="301880"/>
    <lineage>
        <taxon>Eukaryota</taxon>
        <taxon>Viridiplantae</taxon>
        <taxon>Streptophyta</taxon>
        <taxon>Embryophyta</taxon>
        <taxon>Tracheophyta</taxon>
        <taxon>Spermatophyta</taxon>
        <taxon>Magnoliopsida</taxon>
        <taxon>eudicotyledons</taxon>
        <taxon>Gunneridae</taxon>
        <taxon>Pentapetalae</taxon>
        <taxon>asterids</taxon>
        <taxon>campanulids</taxon>
        <taxon>Asterales</taxon>
        <taxon>Asteraceae</taxon>
        <taxon>Asteroideae</taxon>
        <taxon>Anthemideae</taxon>
        <taxon>Anthemidinae</taxon>
        <taxon>Tanacetum</taxon>
    </lineage>
</organism>
<sequence length="166" mass="19328">MQAFISCSNNDITYNNELPIPPPRAPIAPPTVLPPSPVFEIGESSYMTRLERHEEQVETILNHIDELPLERIEHMEDKIEGLGNGRVIVQRDFDQLEIKHQETRTQISGFQREQIRHDDEIVLARVRISTLEMIIEDIQVRHRSDMKSFLDTIHEFKNYNGGPPDY</sequence>